<keyword evidence="2" id="KW-1133">Transmembrane helix</keyword>
<evidence type="ECO:0000313" key="3">
    <source>
        <dbReference type="EMBL" id="OIV38572.1"/>
    </source>
</evidence>
<keyword evidence="4" id="KW-1185">Reference proteome</keyword>
<keyword evidence="2" id="KW-0812">Transmembrane</keyword>
<evidence type="ECO:0000256" key="2">
    <source>
        <dbReference type="SAM" id="Phobius"/>
    </source>
</evidence>
<gene>
    <name evidence="3" type="ORF">BIV57_04770</name>
</gene>
<protein>
    <submittedName>
        <fullName evidence="3">Uncharacterized protein</fullName>
    </submittedName>
</protein>
<name>A0A1J7CAM9_9ACTN</name>
<proteinExistence type="predicted"/>
<dbReference type="AlphaFoldDB" id="A0A1J7CAM9"/>
<dbReference type="STRING" id="1428644.BIV57_04770"/>
<dbReference type="EMBL" id="MLCF01000017">
    <property type="protein sequence ID" value="OIV38572.1"/>
    <property type="molecule type" value="Genomic_DNA"/>
</dbReference>
<dbReference type="Proteomes" id="UP000243342">
    <property type="component" value="Unassembled WGS sequence"/>
</dbReference>
<feature type="compositionally biased region" description="Pro residues" evidence="1">
    <location>
        <begin position="59"/>
        <end position="76"/>
    </location>
</feature>
<evidence type="ECO:0000256" key="1">
    <source>
        <dbReference type="SAM" id="MobiDB-lite"/>
    </source>
</evidence>
<feature type="region of interest" description="Disordered" evidence="1">
    <location>
        <begin position="1"/>
        <end position="79"/>
    </location>
</feature>
<feature type="transmembrane region" description="Helical" evidence="2">
    <location>
        <begin position="82"/>
        <end position="104"/>
    </location>
</feature>
<dbReference type="SUPFAM" id="SSF81995">
    <property type="entry name" value="beta-sandwich domain of Sec23/24"/>
    <property type="match status" value="1"/>
</dbReference>
<reference evidence="3 4" key="1">
    <citation type="submission" date="2016-10" db="EMBL/GenBank/DDBJ databases">
        <title>Genome sequence of Streptomyces gilvigriseus MUSC 26.</title>
        <authorList>
            <person name="Lee L.-H."/>
            <person name="Ser H.-L."/>
        </authorList>
    </citation>
    <scope>NUCLEOTIDE SEQUENCE [LARGE SCALE GENOMIC DNA]</scope>
    <source>
        <strain evidence="3 4">MUSC 26</strain>
    </source>
</reference>
<keyword evidence="2" id="KW-0472">Membrane</keyword>
<dbReference type="RefSeq" id="WP_071655393.1">
    <property type="nucleotide sequence ID" value="NZ_MLCF01000017.1"/>
</dbReference>
<organism evidence="3 4">
    <name type="scientific">Mangrovactinospora gilvigrisea</name>
    <dbReference type="NCBI Taxonomy" id="1428644"/>
    <lineage>
        <taxon>Bacteria</taxon>
        <taxon>Bacillati</taxon>
        <taxon>Actinomycetota</taxon>
        <taxon>Actinomycetes</taxon>
        <taxon>Kitasatosporales</taxon>
        <taxon>Streptomycetaceae</taxon>
        <taxon>Mangrovactinospora</taxon>
    </lineage>
</organism>
<comment type="caution">
    <text evidence="3">The sequence shown here is derived from an EMBL/GenBank/DDBJ whole genome shotgun (WGS) entry which is preliminary data.</text>
</comment>
<feature type="compositionally biased region" description="Low complexity" evidence="1">
    <location>
        <begin position="13"/>
        <end position="58"/>
    </location>
</feature>
<evidence type="ECO:0000313" key="4">
    <source>
        <dbReference type="Proteomes" id="UP000243342"/>
    </source>
</evidence>
<sequence>MSDPRPNPYRDNPGPAQPGYGYPQPQAPAGYGYPQPQAPAGYGYPHPQAPAGYGYPQPYAAPPPPPPPPPSAPAPPRSRRGAVLTGVLALVLVAGVLGGGGYALTKAKTHAPTVVYRASPRHDHEPSAPPARRTGLAAQLVPIPAGFAPGPDVGSYGNDVALTGGAAQNLAGDQSITGGLAASASIGVTGEAVRTFTDPSGAFYEVRVATSKRQDVVARLGGLMRTLTAYGQLSMRAGPKVPGHANASCLLPTRPEKGLTEMDCIGGRGNLIAELTVTAPADESLTPAVGVFRDQLDRLAPQGSST</sequence>
<accession>A0A1J7CAM9</accession>